<name>A0A5R9EIY7_9ACTN</name>
<dbReference type="PANTHER" id="PTHR18968">
    <property type="entry name" value="THIAMINE PYROPHOSPHATE ENZYMES"/>
    <property type="match status" value="1"/>
</dbReference>
<dbReference type="GO" id="GO:0005948">
    <property type="term" value="C:acetolactate synthase complex"/>
    <property type="evidence" value="ECO:0007669"/>
    <property type="project" value="TreeGrafter"/>
</dbReference>
<dbReference type="Pfam" id="PF02776">
    <property type="entry name" value="TPP_enzyme_N"/>
    <property type="match status" value="1"/>
</dbReference>
<sequence>MDGATCVVSSLAAEGVDHLFMVPGGLNDPFMPPMTETEGVRTVVAAHEAGAAYMADGYARASGRLGVAFGIGGPGVTNIVTALAAARADRSALLAISGEVATGTEGRGAFQDGSGAALDDVSVLRPVTARSLSVNSPANLQPYLRAAALTALRERAPVHLSIPLDVQRSEQLVDWTPLPEAAYRPLAIDREATDAALSVFSMDAHGQPAANVIILAGPGVRHARAEAALIAAAERFDIPIATTLSGKGLVPEDHPLSLGVFGYGGSRWASEAILDPAVEVLVVIGSGLSQRDTLNWDPKMLPARELVHVEADPALIGRTWPSSRPVTASPRAFLELLTSVDGSIAAGLESGRSARQAFLGDVRGRGPHAYEAEDTTRDTEPMHPARFVTEARAACPRETVLSVDSGAHRAWCSQYWPSYGSGDYVSLANLAPMGGAIPLGIGAKIARPERPIVVATGDGCMLMHGMELHTAARYSIPLVILVFDNHSYGNIWYRAKEMGAGPEALTDIPGLSWPEFARAMGADGVAVSHPGEVGEAVAHGLTQSKPFLVSARIDKHYPTPIAPWRQAVAEWEDSH</sequence>
<dbReference type="GO" id="GO:0003984">
    <property type="term" value="F:acetolactate synthase activity"/>
    <property type="evidence" value="ECO:0007669"/>
    <property type="project" value="TreeGrafter"/>
</dbReference>
<keyword evidence="9" id="KW-1185">Reference proteome</keyword>
<dbReference type="Proteomes" id="UP000305921">
    <property type="component" value="Unassembled WGS sequence"/>
</dbReference>
<comment type="caution">
    <text evidence="8">The sequence shown here is derived from an EMBL/GenBank/DDBJ whole genome shotgun (WGS) entry which is preliminary data.</text>
</comment>
<dbReference type="Pfam" id="PF02775">
    <property type="entry name" value="TPP_enzyme_C"/>
    <property type="match status" value="1"/>
</dbReference>
<dbReference type="InterPro" id="IPR011766">
    <property type="entry name" value="TPP_enzyme_TPP-bd"/>
</dbReference>
<dbReference type="InterPro" id="IPR045229">
    <property type="entry name" value="TPP_enz"/>
</dbReference>
<dbReference type="GO" id="GO:0009099">
    <property type="term" value="P:L-valine biosynthetic process"/>
    <property type="evidence" value="ECO:0007669"/>
    <property type="project" value="TreeGrafter"/>
</dbReference>
<evidence type="ECO:0000259" key="5">
    <source>
        <dbReference type="Pfam" id="PF00205"/>
    </source>
</evidence>
<keyword evidence="3 4" id="KW-0786">Thiamine pyrophosphate</keyword>
<dbReference type="InterPro" id="IPR029061">
    <property type="entry name" value="THDP-binding"/>
</dbReference>
<evidence type="ECO:0000259" key="7">
    <source>
        <dbReference type="Pfam" id="PF02776"/>
    </source>
</evidence>
<evidence type="ECO:0000259" key="6">
    <source>
        <dbReference type="Pfam" id="PF02775"/>
    </source>
</evidence>
<dbReference type="Gene3D" id="3.40.50.970">
    <property type="match status" value="2"/>
</dbReference>
<comment type="similarity">
    <text evidence="2 4">Belongs to the TPP enzyme family.</text>
</comment>
<dbReference type="PANTHER" id="PTHR18968:SF166">
    <property type="entry name" value="2-HYDROXYACYL-COA LYASE 2"/>
    <property type="match status" value="1"/>
</dbReference>
<dbReference type="AlphaFoldDB" id="A0A5R9EIY7"/>
<dbReference type="SUPFAM" id="SSF52467">
    <property type="entry name" value="DHS-like NAD/FAD-binding domain"/>
    <property type="match status" value="1"/>
</dbReference>
<dbReference type="GO" id="GO:0030976">
    <property type="term" value="F:thiamine pyrophosphate binding"/>
    <property type="evidence" value="ECO:0007669"/>
    <property type="project" value="InterPro"/>
</dbReference>
<dbReference type="InterPro" id="IPR029035">
    <property type="entry name" value="DHS-like_NAD/FAD-binding_dom"/>
</dbReference>
<dbReference type="OrthoDB" id="2254214at2"/>
<accession>A0A5R9EIY7</accession>
<evidence type="ECO:0000256" key="1">
    <source>
        <dbReference type="ARBA" id="ARBA00001964"/>
    </source>
</evidence>
<evidence type="ECO:0000313" key="8">
    <source>
        <dbReference type="EMBL" id="TLQ48372.1"/>
    </source>
</evidence>
<dbReference type="GO" id="GO:0050660">
    <property type="term" value="F:flavin adenine dinucleotide binding"/>
    <property type="evidence" value="ECO:0007669"/>
    <property type="project" value="TreeGrafter"/>
</dbReference>
<dbReference type="GO" id="GO:0000287">
    <property type="term" value="F:magnesium ion binding"/>
    <property type="evidence" value="ECO:0007669"/>
    <property type="project" value="InterPro"/>
</dbReference>
<dbReference type="InterPro" id="IPR012000">
    <property type="entry name" value="Thiamin_PyroP_enz_cen_dom"/>
</dbReference>
<dbReference type="EMBL" id="VAWE01000001">
    <property type="protein sequence ID" value="TLQ48372.1"/>
    <property type="molecule type" value="Genomic_DNA"/>
</dbReference>
<dbReference type="Gene3D" id="3.40.50.1220">
    <property type="entry name" value="TPP-binding domain"/>
    <property type="match status" value="1"/>
</dbReference>
<evidence type="ECO:0000256" key="3">
    <source>
        <dbReference type="ARBA" id="ARBA00023052"/>
    </source>
</evidence>
<gene>
    <name evidence="8" type="ORF">FEF34_21395</name>
</gene>
<dbReference type="Pfam" id="PF00205">
    <property type="entry name" value="TPP_enzyme_M"/>
    <property type="match status" value="1"/>
</dbReference>
<feature type="domain" description="Thiamine pyrophosphate enzyme central" evidence="5">
    <location>
        <begin position="209"/>
        <end position="336"/>
    </location>
</feature>
<dbReference type="GO" id="GO:0009097">
    <property type="term" value="P:isoleucine biosynthetic process"/>
    <property type="evidence" value="ECO:0007669"/>
    <property type="project" value="TreeGrafter"/>
</dbReference>
<dbReference type="CDD" id="cd07035">
    <property type="entry name" value="TPP_PYR_POX_like"/>
    <property type="match status" value="1"/>
</dbReference>
<evidence type="ECO:0000256" key="2">
    <source>
        <dbReference type="ARBA" id="ARBA00007812"/>
    </source>
</evidence>
<protein>
    <submittedName>
        <fullName evidence="8">Thiamine pyrophosphate-binding protein</fullName>
    </submittedName>
</protein>
<organism evidence="8 9">
    <name type="scientific">Streptomyces marianii</name>
    <dbReference type="NCBI Taxonomy" id="1817406"/>
    <lineage>
        <taxon>Bacteria</taxon>
        <taxon>Bacillati</taxon>
        <taxon>Actinomycetota</taxon>
        <taxon>Actinomycetes</taxon>
        <taxon>Kitasatosporales</taxon>
        <taxon>Streptomycetaceae</taxon>
        <taxon>Streptomyces</taxon>
    </lineage>
</organism>
<evidence type="ECO:0000256" key="4">
    <source>
        <dbReference type="RuleBase" id="RU362132"/>
    </source>
</evidence>
<reference evidence="8 9" key="1">
    <citation type="submission" date="2019-05" db="EMBL/GenBank/DDBJ databases">
        <title>Streptomyces marianii sp. nov., a novel marine actinomycete from southern coast of India.</title>
        <authorList>
            <person name="Iniyan A.M."/>
            <person name="Wink J."/>
            <person name="Ramprasad E."/>
            <person name="Ramana C.V."/>
            <person name="Bunk B."/>
            <person name="Sproer C."/>
            <person name="Joseph F.-J.R.S."/>
            <person name="Vincent S.G.P."/>
        </authorList>
    </citation>
    <scope>NUCLEOTIDE SEQUENCE [LARGE SCALE GENOMIC DNA]</scope>
    <source>
        <strain evidence="8 9">ICN19</strain>
    </source>
</reference>
<feature type="domain" description="Thiamine pyrophosphate enzyme N-terminal TPP-binding" evidence="7">
    <location>
        <begin position="1"/>
        <end position="112"/>
    </location>
</feature>
<dbReference type="SUPFAM" id="SSF52518">
    <property type="entry name" value="Thiamin diphosphate-binding fold (THDP-binding)"/>
    <property type="match status" value="2"/>
</dbReference>
<proteinExistence type="inferred from homology"/>
<dbReference type="InterPro" id="IPR012001">
    <property type="entry name" value="Thiamin_PyroP_enz_TPP-bd_dom"/>
</dbReference>
<feature type="domain" description="Thiamine pyrophosphate enzyme TPP-binding" evidence="6">
    <location>
        <begin position="404"/>
        <end position="550"/>
    </location>
</feature>
<evidence type="ECO:0000313" key="9">
    <source>
        <dbReference type="Proteomes" id="UP000305921"/>
    </source>
</evidence>
<comment type="cofactor">
    <cofactor evidence="1">
        <name>thiamine diphosphate</name>
        <dbReference type="ChEBI" id="CHEBI:58937"/>
    </cofactor>
</comment>
<dbReference type="CDD" id="cd00568">
    <property type="entry name" value="TPP_enzymes"/>
    <property type="match status" value="1"/>
</dbReference>